<dbReference type="Proteomes" id="UP000041254">
    <property type="component" value="Unassembled WGS sequence"/>
</dbReference>
<feature type="compositionally biased region" description="Basic residues" evidence="2">
    <location>
        <begin position="480"/>
        <end position="493"/>
    </location>
</feature>
<keyword evidence="1" id="KW-0945">Host-virus interaction</keyword>
<keyword evidence="4" id="KW-1185">Reference proteome</keyword>
<dbReference type="AlphaFoldDB" id="A0A0G4F8G7"/>
<protein>
    <submittedName>
        <fullName evidence="3">Uncharacterized protein</fullName>
    </submittedName>
</protein>
<feature type="compositionally biased region" description="Pro residues" evidence="2">
    <location>
        <begin position="747"/>
        <end position="756"/>
    </location>
</feature>
<feature type="region of interest" description="Disordered" evidence="2">
    <location>
        <begin position="894"/>
        <end position="938"/>
    </location>
</feature>
<proteinExistence type="predicted"/>
<evidence type="ECO:0000256" key="2">
    <source>
        <dbReference type="SAM" id="MobiDB-lite"/>
    </source>
</evidence>
<feature type="compositionally biased region" description="Pro residues" evidence="2">
    <location>
        <begin position="444"/>
        <end position="465"/>
    </location>
</feature>
<feature type="region of interest" description="Disordered" evidence="2">
    <location>
        <begin position="710"/>
        <end position="756"/>
    </location>
</feature>
<feature type="region of interest" description="Disordered" evidence="2">
    <location>
        <begin position="440"/>
        <end position="515"/>
    </location>
</feature>
<organism evidence="3 4">
    <name type="scientific">Vitrella brassicaformis (strain CCMP3155)</name>
    <dbReference type="NCBI Taxonomy" id="1169540"/>
    <lineage>
        <taxon>Eukaryota</taxon>
        <taxon>Sar</taxon>
        <taxon>Alveolata</taxon>
        <taxon>Colpodellida</taxon>
        <taxon>Vitrellaceae</taxon>
        <taxon>Vitrella</taxon>
    </lineage>
</organism>
<feature type="region of interest" description="Disordered" evidence="2">
    <location>
        <begin position="343"/>
        <end position="362"/>
    </location>
</feature>
<dbReference type="EMBL" id="CDMY01000385">
    <property type="protein sequence ID" value="CEM08672.1"/>
    <property type="molecule type" value="Genomic_DNA"/>
</dbReference>
<evidence type="ECO:0000313" key="3">
    <source>
        <dbReference type="EMBL" id="CEM08672.1"/>
    </source>
</evidence>
<sequence>MAAAAAASSSASPLDPSFREEFHLASSCDIEGPFVGDDGSVNVFFMEQEAPIDGSASPRGVHVAIPAATFQLFRGSPLDHILTAYEGRMHGSSSNAFIQVGGVTCAVVHEASSALGFGFLVRVLSALQGADGEAAKGVWDGVERWLVNTAKGCGLQPLMDEPSAPPPSALLPSLLLTAAEQWCAGSLRDFFWDSGTSVLFLGTPSERCWGDLPKGLSSLFAEWHRKHFSVADRETEQRVKKTRVRLLPSFTPQPTPSRPLPGRMSEGMPPRVREEGNGFVLHGCLYCVSAFNVQAPEAFVSRYDAHTDEWKPCGRLSFFPTTMFVAHGRAFFCNSHAARLPKKSPPLNEGAARGGEGPVPPLDVGAAYEADRALYEARRAAREGVSRQRPDEPVDAIKGEVVIFDGSSFERLSPAALLVPTKAGVDGSVVLVRFTQPWRKPQWIPLPPPPPPPKLIQKGHPPPPAAAAAAAPSSAPPSRGRGRGRGRQRRRASRTSPAQAWVPTPPPPSQASMPSLAIQAHDHREPPDPLPTAIWLETFTPDGKRLTTSVVDPTKEPPPTKVADEEIGSNVPFWHPEVSFFVSAGSPFVGVLLRLSERLGATLTNVRMIARATETELGGAYTADRYPEYSPNIPGLLERDPRRGDTVVALSRSRPPKSIAGMIAPKVGCGDDTIAWRRQEVLRFRVVHYMSGTEVRLDSRLGTEVRMTPEAVGPASQATRHDDGPHSPPPTFPGVGGLPPGFLGPPGFGPPNRRPVPSLQPSPSFGLWVGHSAHSLALAGFPTLWNGFSRPPKECKWRYDGVFHPFQMSHSRVYFFPELRVGPAASAAERSALRIERENLLCRGAREPWLLLRSGVLPCFSYSLLNDYMPSAIRHIPVSLEAIARGGLMSREHEKSCSMKYDDDGNPTDTPAPDPQQQPQRPQSEAKGDQDPLTGLGKSKGRLLAYVDLLASSQGEYKDAGLFPGSHQDFRLDASPFCHVASFSLPLGHLFAIREGTTLYHIAQHGKTQEPPKLTPAAVAAAAQQMAHTGVVSAIRMYLTRELGLAHEAAIAFESSLPRAPGERGIDPPPWAMYAGEVGIPPMSMYGTGWSAYPYGAPYPYGGVSDAGVDDDDMIGGDGASGGSWEDELDEEDYDEDDLMDFYFGPR</sequence>
<feature type="compositionally biased region" description="Basic and acidic residues" evidence="2">
    <location>
        <begin position="894"/>
        <end position="903"/>
    </location>
</feature>
<reference evidence="3 4" key="1">
    <citation type="submission" date="2014-11" db="EMBL/GenBank/DDBJ databases">
        <authorList>
            <person name="Zhu J."/>
            <person name="Qi W."/>
            <person name="Song R."/>
        </authorList>
    </citation>
    <scope>NUCLEOTIDE SEQUENCE [LARGE SCALE GENOMIC DNA]</scope>
</reference>
<evidence type="ECO:0000313" key="4">
    <source>
        <dbReference type="Proteomes" id="UP000041254"/>
    </source>
</evidence>
<feature type="region of interest" description="Disordered" evidence="2">
    <location>
        <begin position="1110"/>
        <end position="1132"/>
    </location>
</feature>
<dbReference type="InParanoid" id="A0A0G4F8G7"/>
<dbReference type="PANTHER" id="PTHR13037:SF24">
    <property type="entry name" value="POLYCOMB PROTEIN PCL-RELATED"/>
    <property type="match status" value="1"/>
</dbReference>
<name>A0A0G4F8G7_VITBC</name>
<evidence type="ECO:0000256" key="1">
    <source>
        <dbReference type="ARBA" id="ARBA00022581"/>
    </source>
</evidence>
<accession>A0A0G4F8G7</accession>
<feature type="compositionally biased region" description="Low complexity" evidence="2">
    <location>
        <begin position="466"/>
        <end position="479"/>
    </location>
</feature>
<dbReference type="PANTHER" id="PTHR13037">
    <property type="entry name" value="FORMIN"/>
    <property type="match status" value="1"/>
</dbReference>
<dbReference type="VEuPathDB" id="CryptoDB:Vbra_14704"/>
<gene>
    <name evidence="3" type="ORF">Vbra_14704</name>
</gene>